<keyword evidence="3" id="KW-1185">Reference proteome</keyword>
<evidence type="ECO:0000313" key="3">
    <source>
        <dbReference type="Proteomes" id="UP000799764"/>
    </source>
</evidence>
<proteinExistence type="predicted"/>
<gene>
    <name evidence="2" type="ORF">P171DRAFT_492537</name>
</gene>
<feature type="region of interest" description="Disordered" evidence="1">
    <location>
        <begin position="181"/>
        <end position="209"/>
    </location>
</feature>
<organism evidence="2 3">
    <name type="scientific">Karstenula rhodostoma CBS 690.94</name>
    <dbReference type="NCBI Taxonomy" id="1392251"/>
    <lineage>
        <taxon>Eukaryota</taxon>
        <taxon>Fungi</taxon>
        <taxon>Dikarya</taxon>
        <taxon>Ascomycota</taxon>
        <taxon>Pezizomycotina</taxon>
        <taxon>Dothideomycetes</taxon>
        <taxon>Pleosporomycetidae</taxon>
        <taxon>Pleosporales</taxon>
        <taxon>Massarineae</taxon>
        <taxon>Didymosphaeriaceae</taxon>
        <taxon>Karstenula</taxon>
    </lineage>
</organism>
<sequence length="231" mass="25942">MADEWSPFKMWSLTAVRDWASANFPDAFAALPGIDDVEFVELDDDMMDISPFRLPTNTPKKLLCIGIWDGFPCDPQDRVFAFPHGPNHSQVGYIREDSHVTPKRYRRLGQAEMKKVDVEEPLCYIADGTERATLTRLGTLVLFYFVAAGHILQFRGDESFTREFEKACLYIEHGWPKTEGLLPGLDQPSSQSQIYSADAGSDHDLPETESVLAKLEELGEFRSDDAMGASS</sequence>
<dbReference type="Proteomes" id="UP000799764">
    <property type="component" value="Unassembled WGS sequence"/>
</dbReference>
<dbReference type="AlphaFoldDB" id="A0A9P4PVY5"/>
<dbReference type="EMBL" id="MU001492">
    <property type="protein sequence ID" value="KAF2451275.1"/>
    <property type="molecule type" value="Genomic_DNA"/>
</dbReference>
<accession>A0A9P4PVY5</accession>
<feature type="non-terminal residue" evidence="2">
    <location>
        <position position="231"/>
    </location>
</feature>
<reference evidence="2" key="1">
    <citation type="journal article" date="2020" name="Stud. Mycol.">
        <title>101 Dothideomycetes genomes: a test case for predicting lifestyles and emergence of pathogens.</title>
        <authorList>
            <person name="Haridas S."/>
            <person name="Albert R."/>
            <person name="Binder M."/>
            <person name="Bloem J."/>
            <person name="Labutti K."/>
            <person name="Salamov A."/>
            <person name="Andreopoulos B."/>
            <person name="Baker S."/>
            <person name="Barry K."/>
            <person name="Bills G."/>
            <person name="Bluhm B."/>
            <person name="Cannon C."/>
            <person name="Castanera R."/>
            <person name="Culley D."/>
            <person name="Daum C."/>
            <person name="Ezra D."/>
            <person name="Gonzalez J."/>
            <person name="Henrissat B."/>
            <person name="Kuo A."/>
            <person name="Liang C."/>
            <person name="Lipzen A."/>
            <person name="Lutzoni F."/>
            <person name="Magnuson J."/>
            <person name="Mondo S."/>
            <person name="Nolan M."/>
            <person name="Ohm R."/>
            <person name="Pangilinan J."/>
            <person name="Park H.-J."/>
            <person name="Ramirez L."/>
            <person name="Alfaro M."/>
            <person name="Sun H."/>
            <person name="Tritt A."/>
            <person name="Yoshinaga Y."/>
            <person name="Zwiers L.-H."/>
            <person name="Turgeon B."/>
            <person name="Goodwin S."/>
            <person name="Spatafora J."/>
            <person name="Crous P."/>
            <person name="Grigoriev I."/>
        </authorList>
    </citation>
    <scope>NUCLEOTIDE SEQUENCE</scope>
    <source>
        <strain evidence="2">CBS 690.94</strain>
    </source>
</reference>
<evidence type="ECO:0000313" key="2">
    <source>
        <dbReference type="EMBL" id="KAF2451275.1"/>
    </source>
</evidence>
<comment type="caution">
    <text evidence="2">The sequence shown here is derived from an EMBL/GenBank/DDBJ whole genome shotgun (WGS) entry which is preliminary data.</text>
</comment>
<dbReference type="OrthoDB" id="3783019at2759"/>
<protein>
    <submittedName>
        <fullName evidence="2">Uncharacterized protein</fullName>
    </submittedName>
</protein>
<evidence type="ECO:0000256" key="1">
    <source>
        <dbReference type="SAM" id="MobiDB-lite"/>
    </source>
</evidence>
<name>A0A9P4PVY5_9PLEO</name>